<dbReference type="GO" id="GO:0007165">
    <property type="term" value="P:signal transduction"/>
    <property type="evidence" value="ECO:0007669"/>
    <property type="project" value="InterPro"/>
</dbReference>
<keyword evidence="1" id="KW-0677">Repeat</keyword>
<evidence type="ECO:0000256" key="1">
    <source>
        <dbReference type="ARBA" id="ARBA00022737"/>
    </source>
</evidence>
<dbReference type="PANTHER" id="PTHR11017:SF527">
    <property type="entry name" value="TMV RESISTANCE PROTEIN N-LIKE"/>
    <property type="match status" value="1"/>
</dbReference>
<organism evidence="4 5">
    <name type="scientific">Rubus argutus</name>
    <name type="common">Southern blackberry</name>
    <dbReference type="NCBI Taxonomy" id="59490"/>
    <lineage>
        <taxon>Eukaryota</taxon>
        <taxon>Viridiplantae</taxon>
        <taxon>Streptophyta</taxon>
        <taxon>Embryophyta</taxon>
        <taxon>Tracheophyta</taxon>
        <taxon>Spermatophyta</taxon>
        <taxon>Magnoliopsida</taxon>
        <taxon>eudicotyledons</taxon>
        <taxon>Gunneridae</taxon>
        <taxon>Pentapetalae</taxon>
        <taxon>rosids</taxon>
        <taxon>fabids</taxon>
        <taxon>Rosales</taxon>
        <taxon>Rosaceae</taxon>
        <taxon>Rosoideae</taxon>
        <taxon>Rosoideae incertae sedis</taxon>
        <taxon>Rubus</taxon>
    </lineage>
</organism>
<dbReference type="InterPro" id="IPR032675">
    <property type="entry name" value="LRR_dom_sf"/>
</dbReference>
<dbReference type="GO" id="GO:0006952">
    <property type="term" value="P:defense response"/>
    <property type="evidence" value="ECO:0007669"/>
    <property type="project" value="InterPro"/>
</dbReference>
<name>A0AAW1Y252_RUBAR</name>
<dbReference type="SUPFAM" id="SSF52200">
    <property type="entry name" value="Toll/Interleukin receptor TIR domain"/>
    <property type="match status" value="1"/>
</dbReference>
<sequence length="462" mass="52187">MSIQRTTTSSPPQWKKYDVFLSFRGDDTRKAFTDYLYASLVHQGIITFRDEPELQKGKAISSELFSAIKESRFALIVLSPNYASSTWCLDELVTILDCMKATEMTVLPIFYNVDPSDVRKQAGSFGEAFTKHEERFRDDKEKLQRWRSALTQVASFSGWNSKEWYESKLIEDIVDVIWKKLQPILFSSVENLVGIDSRLQPINLLLGAGVDDVRFIGIWGMGGVGKRSRLWLPKDINYVLSKNTGTEAIEGIFVDSTNESGVEVDVNAKSFSVMSKLRYLKINCSNLPDGLDCLPNSLRILKWTGYPSKSLPQHFNPEKLLDLSLCHSVNILSTPDFRVMPYLELLTLEGCRRLYKVHPSIEELSSLIVLNLKDCKNLVHFASSLHGLKSLKVLNLSGCSRVNKLPNDMGHLENCLEKLDVSGTGIRELPSSIGLLKNLQDLSLRGSAASFRHYRSFHLMYG</sequence>
<keyword evidence="2" id="KW-0520">NAD</keyword>
<comment type="caution">
    <text evidence="4">The sequence shown here is derived from an EMBL/GenBank/DDBJ whole genome shotgun (WGS) entry which is preliminary data.</text>
</comment>
<keyword evidence="5" id="KW-1185">Reference proteome</keyword>
<dbReference type="InterPro" id="IPR000157">
    <property type="entry name" value="TIR_dom"/>
</dbReference>
<dbReference type="AlphaFoldDB" id="A0AAW1Y252"/>
<dbReference type="SMART" id="SM00255">
    <property type="entry name" value="TIR"/>
    <property type="match status" value="1"/>
</dbReference>
<dbReference type="InterPro" id="IPR035897">
    <property type="entry name" value="Toll_tir_struct_dom_sf"/>
</dbReference>
<dbReference type="InterPro" id="IPR044974">
    <property type="entry name" value="Disease_R_plants"/>
</dbReference>
<feature type="domain" description="TIR" evidence="3">
    <location>
        <begin position="15"/>
        <end position="181"/>
    </location>
</feature>
<gene>
    <name evidence="4" type="ORF">M0R45_008617</name>
</gene>
<dbReference type="FunFam" id="3.40.50.10140:FF:000007">
    <property type="entry name" value="Disease resistance protein (TIR-NBS-LRR class)"/>
    <property type="match status" value="1"/>
</dbReference>
<dbReference type="PANTHER" id="PTHR11017">
    <property type="entry name" value="LEUCINE-RICH REPEAT-CONTAINING PROTEIN"/>
    <property type="match status" value="1"/>
</dbReference>
<dbReference type="Pfam" id="PF23598">
    <property type="entry name" value="LRR_14"/>
    <property type="match status" value="1"/>
</dbReference>
<evidence type="ECO:0000313" key="4">
    <source>
        <dbReference type="EMBL" id="KAK9942984.1"/>
    </source>
</evidence>
<dbReference type="InterPro" id="IPR055414">
    <property type="entry name" value="LRR_R13L4/SHOC2-like"/>
</dbReference>
<reference evidence="4 5" key="1">
    <citation type="journal article" date="2023" name="G3 (Bethesda)">
        <title>A chromosome-length genome assembly and annotation of blackberry (Rubus argutus, cv. 'Hillquist').</title>
        <authorList>
            <person name="Bruna T."/>
            <person name="Aryal R."/>
            <person name="Dudchenko O."/>
            <person name="Sargent D.J."/>
            <person name="Mead D."/>
            <person name="Buti M."/>
            <person name="Cavallini A."/>
            <person name="Hytonen T."/>
            <person name="Andres J."/>
            <person name="Pham M."/>
            <person name="Weisz D."/>
            <person name="Mascagni F."/>
            <person name="Usai G."/>
            <person name="Natali L."/>
            <person name="Bassil N."/>
            <person name="Fernandez G.E."/>
            <person name="Lomsadze A."/>
            <person name="Armour M."/>
            <person name="Olukolu B."/>
            <person name="Poorten T."/>
            <person name="Britton C."/>
            <person name="Davik J."/>
            <person name="Ashrafi H."/>
            <person name="Aiden E.L."/>
            <person name="Borodovsky M."/>
            <person name="Worthington M."/>
        </authorList>
    </citation>
    <scope>NUCLEOTIDE SEQUENCE [LARGE SCALE GENOMIC DNA]</scope>
    <source>
        <strain evidence="4">PI 553951</strain>
    </source>
</reference>
<dbReference type="Gene3D" id="3.40.50.10140">
    <property type="entry name" value="Toll/interleukin-1 receptor homology (TIR) domain"/>
    <property type="match status" value="1"/>
</dbReference>
<evidence type="ECO:0000259" key="3">
    <source>
        <dbReference type="PROSITE" id="PS50104"/>
    </source>
</evidence>
<dbReference type="SUPFAM" id="SSF52058">
    <property type="entry name" value="L domain-like"/>
    <property type="match status" value="1"/>
</dbReference>
<evidence type="ECO:0000313" key="5">
    <source>
        <dbReference type="Proteomes" id="UP001457282"/>
    </source>
</evidence>
<evidence type="ECO:0000256" key="2">
    <source>
        <dbReference type="ARBA" id="ARBA00023027"/>
    </source>
</evidence>
<accession>A0AAW1Y252</accession>
<dbReference type="PROSITE" id="PS50104">
    <property type="entry name" value="TIR"/>
    <property type="match status" value="1"/>
</dbReference>
<dbReference type="EMBL" id="JBEDUW010000002">
    <property type="protein sequence ID" value="KAK9942984.1"/>
    <property type="molecule type" value="Genomic_DNA"/>
</dbReference>
<dbReference type="Proteomes" id="UP001457282">
    <property type="component" value="Unassembled WGS sequence"/>
</dbReference>
<dbReference type="Pfam" id="PF01582">
    <property type="entry name" value="TIR"/>
    <property type="match status" value="1"/>
</dbReference>
<dbReference type="Gene3D" id="3.80.10.10">
    <property type="entry name" value="Ribonuclease Inhibitor"/>
    <property type="match status" value="2"/>
</dbReference>
<protein>
    <recommendedName>
        <fullName evidence="3">TIR domain-containing protein</fullName>
    </recommendedName>
</protein>
<proteinExistence type="predicted"/>